<dbReference type="WBParaSite" id="RSKR_0000097700.1">
    <property type="protein sequence ID" value="RSKR_0000097700.1"/>
    <property type="gene ID" value="RSKR_0000097700"/>
</dbReference>
<accession>A0AC35TID5</accession>
<proteinExistence type="predicted"/>
<evidence type="ECO:0000313" key="1">
    <source>
        <dbReference type="Proteomes" id="UP000095286"/>
    </source>
</evidence>
<evidence type="ECO:0000313" key="2">
    <source>
        <dbReference type="WBParaSite" id="RSKR_0000097700.1"/>
    </source>
</evidence>
<name>A0AC35TID5_9BILA</name>
<dbReference type="Proteomes" id="UP000095286">
    <property type="component" value="Unplaced"/>
</dbReference>
<reference evidence="2" key="1">
    <citation type="submission" date="2016-11" db="UniProtKB">
        <authorList>
            <consortium name="WormBaseParasite"/>
        </authorList>
    </citation>
    <scope>IDENTIFICATION</scope>
    <source>
        <strain evidence="2">KR3021</strain>
    </source>
</reference>
<organism evidence="1 2">
    <name type="scientific">Rhabditophanes sp. KR3021</name>
    <dbReference type="NCBI Taxonomy" id="114890"/>
    <lineage>
        <taxon>Eukaryota</taxon>
        <taxon>Metazoa</taxon>
        <taxon>Ecdysozoa</taxon>
        <taxon>Nematoda</taxon>
        <taxon>Chromadorea</taxon>
        <taxon>Rhabditida</taxon>
        <taxon>Tylenchina</taxon>
        <taxon>Panagrolaimomorpha</taxon>
        <taxon>Strongyloidoidea</taxon>
        <taxon>Alloionematidae</taxon>
        <taxon>Rhabditophanes</taxon>
    </lineage>
</organism>
<sequence>MGCYIMDNDLLSSSDEEMMLPFCHRHYRDSKNVFMTEVPKEFLNDSFNLTGIADIVGHSNLKAALRIIGQNYMDEGNPEFTRLHKTTTIVLGLAHARYILTKEGMTKMFKKFAKQSFGRCIKVSCNQAFLPIGISDILGQETMKLYCLTCQDVYEPELVCNEDKKHLYEKGLCDGAFFGTSFPQMLLMHYDEFKETELNSESSSD</sequence>
<protein>
    <submittedName>
        <fullName evidence="2">Casein kinase II subunit beta</fullName>
    </submittedName>
</protein>